<dbReference type="Proteomes" id="UP001162501">
    <property type="component" value="Chromosome 4"/>
</dbReference>
<proteinExistence type="predicted"/>
<dbReference type="EMBL" id="OX596088">
    <property type="protein sequence ID" value="CAN0517274.1"/>
    <property type="molecule type" value="Genomic_DNA"/>
</dbReference>
<reference evidence="1" key="1">
    <citation type="submission" date="2023-05" db="EMBL/GenBank/DDBJ databases">
        <authorList>
            <consortium name="ELIXIR-Norway"/>
        </authorList>
    </citation>
    <scope>NUCLEOTIDE SEQUENCE</scope>
</reference>
<sequence>MARTALSTRRVFSSAPLAKPWGQLTENQHRQARGRLQEIRPPGALAECPRMRPVPRLAARGHHRPAARARSRRALRFRRGREGGTSGSRRRNRAASGSVCVEAEGPASSPVTLPPLSPFDALGKQLTHGSLVGRQSRQPGGGVIHHYPPPPGTGCSLSVADKAKSRSSQGPGGAR</sequence>
<evidence type="ECO:0000313" key="2">
    <source>
        <dbReference type="Proteomes" id="UP001162501"/>
    </source>
</evidence>
<name>A0AC59ZVG2_RANTA</name>
<organism evidence="1 2">
    <name type="scientific">Rangifer tarandus platyrhynchus</name>
    <name type="common">Svalbard reindeer</name>
    <dbReference type="NCBI Taxonomy" id="3082113"/>
    <lineage>
        <taxon>Eukaryota</taxon>
        <taxon>Metazoa</taxon>
        <taxon>Chordata</taxon>
        <taxon>Craniata</taxon>
        <taxon>Vertebrata</taxon>
        <taxon>Euteleostomi</taxon>
        <taxon>Mammalia</taxon>
        <taxon>Eutheria</taxon>
        <taxon>Laurasiatheria</taxon>
        <taxon>Artiodactyla</taxon>
        <taxon>Ruminantia</taxon>
        <taxon>Pecora</taxon>
        <taxon>Cervidae</taxon>
        <taxon>Odocoileinae</taxon>
        <taxon>Rangifer</taxon>
    </lineage>
</organism>
<gene>
    <name evidence="1" type="ORF">MRATA1EN22A_LOCUS23613</name>
</gene>
<accession>A0AC59ZVG2</accession>
<protein>
    <submittedName>
        <fullName evidence="1">Uncharacterized protein</fullName>
    </submittedName>
</protein>
<reference evidence="1" key="2">
    <citation type="submission" date="2025-03" db="EMBL/GenBank/DDBJ databases">
        <authorList>
            <consortium name="ELIXIR-Norway"/>
            <consortium name="Elixir Norway"/>
        </authorList>
    </citation>
    <scope>NUCLEOTIDE SEQUENCE</scope>
</reference>
<evidence type="ECO:0000313" key="1">
    <source>
        <dbReference type="EMBL" id="CAN0517274.1"/>
    </source>
</evidence>